<dbReference type="Pfam" id="PF15003">
    <property type="entry name" value="HAUS2"/>
    <property type="match status" value="1"/>
</dbReference>
<keyword evidence="2" id="KW-1185">Reference proteome</keyword>
<dbReference type="Ensembl" id="ENSFCTT00005053156.1">
    <property type="protein sequence ID" value="ENSFCTP00005039045.1"/>
    <property type="gene ID" value="ENSFCTG00005018490.1"/>
</dbReference>
<organism evidence="1 2">
    <name type="scientific">Felis catus</name>
    <name type="common">Cat</name>
    <name type="synonym">Felis silvestris catus</name>
    <dbReference type="NCBI Taxonomy" id="9685"/>
    <lineage>
        <taxon>Eukaryota</taxon>
        <taxon>Metazoa</taxon>
        <taxon>Chordata</taxon>
        <taxon>Craniata</taxon>
        <taxon>Vertebrata</taxon>
        <taxon>Euteleostomi</taxon>
        <taxon>Mammalia</taxon>
        <taxon>Eutheria</taxon>
        <taxon>Laurasiatheria</taxon>
        <taxon>Carnivora</taxon>
        <taxon>Feliformia</taxon>
        <taxon>Felidae</taxon>
        <taxon>Felinae</taxon>
        <taxon>Felis</taxon>
    </lineage>
</organism>
<dbReference type="InterPro" id="IPR026242">
    <property type="entry name" value="HAUS2_metazoa"/>
</dbReference>
<evidence type="ECO:0000313" key="1">
    <source>
        <dbReference type="Ensembl" id="ENSFCTP00005039045.1"/>
    </source>
</evidence>
<evidence type="ECO:0000313" key="2">
    <source>
        <dbReference type="Proteomes" id="UP000823872"/>
    </source>
</evidence>
<protein>
    <recommendedName>
        <fullName evidence="3">HAUS augmin-like complex subunit 2</fullName>
    </recommendedName>
</protein>
<accession>A0ABI7YW26</accession>
<evidence type="ECO:0008006" key="3">
    <source>
        <dbReference type="Google" id="ProtNLM"/>
    </source>
</evidence>
<proteinExistence type="predicted"/>
<dbReference type="Proteomes" id="UP000823872">
    <property type="component" value="Chromosome D2"/>
</dbReference>
<dbReference type="PRINTS" id="PR02088">
    <property type="entry name" value="HAUSAUGMINL2"/>
</dbReference>
<dbReference type="PANTHER" id="PTHR16039:SF1">
    <property type="entry name" value="HAUS AUGMIN-LIKE COMPLEX SUBUNIT 2"/>
    <property type="match status" value="1"/>
</dbReference>
<reference evidence="1 2" key="1">
    <citation type="submission" date="2021-02" db="EMBL/GenBank/DDBJ databases">
        <title>Safari Cat Assemblies.</title>
        <authorList>
            <person name="Bredemeyer K.R."/>
            <person name="Murphy W.J."/>
        </authorList>
    </citation>
    <scope>NUCLEOTIDE SEQUENCE [LARGE SCALE GENOMIC DNA]</scope>
</reference>
<reference evidence="1" key="2">
    <citation type="submission" date="2025-08" db="UniProtKB">
        <authorList>
            <consortium name="Ensembl"/>
        </authorList>
    </citation>
    <scope>IDENTIFICATION</scope>
    <source>
        <strain evidence="1">breed Abyssinian</strain>
    </source>
</reference>
<dbReference type="GeneTree" id="ENSGT00390000004927"/>
<dbReference type="PANTHER" id="PTHR16039">
    <property type="entry name" value="HAUS AUGMIN-LIKE COMPLEX SUBUNIT 2"/>
    <property type="match status" value="1"/>
</dbReference>
<sequence>MWLQQITNIQAEIYQKNLEIELLRKGKRYSQCASSLLAPKCHTLQSMNKSFGSSAKKRRGSPRQRLLKPLCQQNLPSEAFHHRNMVPWLELVVTFIERLANHLETIRNTPHAEAHLEKMNKALAKMALLMTETQDLAENVLKWQEQQKEVSSCIHPQNIS</sequence>
<reference evidence="1" key="3">
    <citation type="submission" date="2025-09" db="UniProtKB">
        <authorList>
            <consortium name="Ensembl"/>
        </authorList>
    </citation>
    <scope>IDENTIFICATION</scope>
    <source>
        <strain evidence="1">breed Abyssinian</strain>
    </source>
</reference>
<dbReference type="InterPro" id="IPR028346">
    <property type="entry name" value="HAUS2"/>
</dbReference>
<name>A0ABI7YW26_FELCA</name>